<dbReference type="InterPro" id="IPR001138">
    <property type="entry name" value="Zn2Cys6_DnaBD"/>
</dbReference>
<comment type="caution">
    <text evidence="8">The sequence shown here is derived from an EMBL/GenBank/DDBJ whole genome shotgun (WGS) entry which is preliminary data.</text>
</comment>
<dbReference type="Proteomes" id="UP000777438">
    <property type="component" value="Unassembled WGS sequence"/>
</dbReference>
<keyword evidence="3" id="KW-0238">DNA-binding</keyword>
<evidence type="ECO:0000256" key="5">
    <source>
        <dbReference type="ARBA" id="ARBA00023242"/>
    </source>
</evidence>
<dbReference type="Gene3D" id="4.10.240.10">
    <property type="entry name" value="Zn(2)-C6 fungal-type DNA-binding domain"/>
    <property type="match status" value="1"/>
</dbReference>
<dbReference type="GO" id="GO:0008270">
    <property type="term" value="F:zinc ion binding"/>
    <property type="evidence" value="ECO:0007669"/>
    <property type="project" value="InterPro"/>
</dbReference>
<keyword evidence="4" id="KW-0804">Transcription</keyword>
<dbReference type="InterPro" id="IPR036864">
    <property type="entry name" value="Zn2-C6_fun-type_DNA-bd_sf"/>
</dbReference>
<reference evidence="8 9" key="1">
    <citation type="journal article" date="2021" name="Nat. Commun.">
        <title>Genetic determinants of endophytism in the Arabidopsis root mycobiome.</title>
        <authorList>
            <person name="Mesny F."/>
            <person name="Miyauchi S."/>
            <person name="Thiergart T."/>
            <person name="Pickel B."/>
            <person name="Atanasova L."/>
            <person name="Karlsson M."/>
            <person name="Huettel B."/>
            <person name="Barry K.W."/>
            <person name="Haridas S."/>
            <person name="Chen C."/>
            <person name="Bauer D."/>
            <person name="Andreopoulos W."/>
            <person name="Pangilinan J."/>
            <person name="LaButti K."/>
            <person name="Riley R."/>
            <person name="Lipzen A."/>
            <person name="Clum A."/>
            <person name="Drula E."/>
            <person name="Henrissat B."/>
            <person name="Kohler A."/>
            <person name="Grigoriev I.V."/>
            <person name="Martin F.M."/>
            <person name="Hacquard S."/>
        </authorList>
    </citation>
    <scope>NUCLEOTIDE SEQUENCE [LARGE SCALE GENOMIC DNA]</scope>
    <source>
        <strain evidence="8 9">MPI-CAGE-CH-0241</strain>
    </source>
</reference>
<dbReference type="SUPFAM" id="SSF57701">
    <property type="entry name" value="Zn2/Cys6 DNA-binding domain"/>
    <property type="match status" value="1"/>
</dbReference>
<evidence type="ECO:0000259" key="7">
    <source>
        <dbReference type="PROSITE" id="PS50048"/>
    </source>
</evidence>
<dbReference type="PROSITE" id="PS50048">
    <property type="entry name" value="ZN2_CY6_FUNGAL_2"/>
    <property type="match status" value="1"/>
</dbReference>
<evidence type="ECO:0000256" key="1">
    <source>
        <dbReference type="ARBA" id="ARBA00004123"/>
    </source>
</evidence>
<accession>A0A9P8VPF2</accession>
<evidence type="ECO:0000256" key="6">
    <source>
        <dbReference type="SAM" id="MobiDB-lite"/>
    </source>
</evidence>
<keyword evidence="5" id="KW-0539">Nucleus</keyword>
<dbReference type="EMBL" id="JAGPYM010000091">
    <property type="protein sequence ID" value="KAH6867731.1"/>
    <property type="molecule type" value="Genomic_DNA"/>
</dbReference>
<evidence type="ECO:0000256" key="3">
    <source>
        <dbReference type="ARBA" id="ARBA00023125"/>
    </source>
</evidence>
<name>A0A9P8VPF2_9HYPO</name>
<dbReference type="CDD" id="cd12148">
    <property type="entry name" value="fungal_TF_MHR"/>
    <property type="match status" value="1"/>
</dbReference>
<dbReference type="CDD" id="cd00067">
    <property type="entry name" value="GAL4"/>
    <property type="match status" value="1"/>
</dbReference>
<feature type="domain" description="Zn(2)-C6 fungal-type" evidence="7">
    <location>
        <begin position="13"/>
        <end position="45"/>
    </location>
</feature>
<dbReference type="GO" id="GO:0000981">
    <property type="term" value="F:DNA-binding transcription factor activity, RNA polymerase II-specific"/>
    <property type="evidence" value="ECO:0007669"/>
    <property type="project" value="InterPro"/>
</dbReference>
<dbReference type="InterPro" id="IPR051089">
    <property type="entry name" value="prtT"/>
</dbReference>
<evidence type="ECO:0000256" key="2">
    <source>
        <dbReference type="ARBA" id="ARBA00023015"/>
    </source>
</evidence>
<dbReference type="GO" id="GO:0005634">
    <property type="term" value="C:nucleus"/>
    <property type="evidence" value="ECO:0007669"/>
    <property type="project" value="UniProtKB-SubCell"/>
</dbReference>
<dbReference type="SMART" id="SM00066">
    <property type="entry name" value="GAL4"/>
    <property type="match status" value="1"/>
</dbReference>
<comment type="subcellular location">
    <subcellularLocation>
        <location evidence="1">Nucleus</location>
    </subcellularLocation>
</comment>
<protein>
    <recommendedName>
        <fullName evidence="7">Zn(2)-C6 fungal-type domain-containing protein</fullName>
    </recommendedName>
</protein>
<evidence type="ECO:0000256" key="4">
    <source>
        <dbReference type="ARBA" id="ARBA00023163"/>
    </source>
</evidence>
<dbReference type="GO" id="GO:0000976">
    <property type="term" value="F:transcription cis-regulatory region binding"/>
    <property type="evidence" value="ECO:0007669"/>
    <property type="project" value="TreeGrafter"/>
</dbReference>
<sequence length="573" mass="63808">MSSDDFRSRGLKACTTCASAKVRCDMAAGQKKCKRCKRLNKECNVQPRGSHSRTRASKGGYGREDLLSLESKVNSVAQRLSSSSQLPTTEGHAKDSLPSAASSDSPLTFIFTQPLSQEAGLIACQLLELYTRQMMPLFPFVWIHSEETPEHLFQERPVLYMAIMVVACQSNLDAQLELAQRWRQEIGRRIWVEGEKSLQLLQGMLVYLAWHHTHVSLGSELSNLMYSAMSLVTELRLGKKQLPNTRIGPGALNEITRESVSQARMTPDEQRCYLGVFWINSVLRMCVRDMVAMPLRPSINESCAVLEEVMQFPSDRYLVQLVRVQQVAETIGKNLFEDANEANLQVSSTMLVTVSHLEKEVMKLGNTLSQGLSQQAFLTMAYSMLQIFLYKVGMHDRLHQASDLTTPSPHVLQSSHLLVSCLTAVKSLIDSFLSLTNSAILSMPYPYWIQVGHSVCIFSRLLATNNSSWNLGILTGISNFTETLERIVCKIEGAISEGMSSAPPRSLPAVFNDLRRRCVEICRKVEKSSRLDIPSSEVVAGSSASGMFDAANMVMDEQTEDLLFNFLTDGGLI</sequence>
<organism evidence="8 9">
    <name type="scientific">Thelonectria olida</name>
    <dbReference type="NCBI Taxonomy" id="1576542"/>
    <lineage>
        <taxon>Eukaryota</taxon>
        <taxon>Fungi</taxon>
        <taxon>Dikarya</taxon>
        <taxon>Ascomycota</taxon>
        <taxon>Pezizomycotina</taxon>
        <taxon>Sordariomycetes</taxon>
        <taxon>Hypocreomycetidae</taxon>
        <taxon>Hypocreales</taxon>
        <taxon>Nectriaceae</taxon>
        <taxon>Thelonectria</taxon>
    </lineage>
</organism>
<dbReference type="OrthoDB" id="1600564at2759"/>
<dbReference type="PANTHER" id="PTHR31845">
    <property type="entry name" value="FINGER DOMAIN PROTEIN, PUTATIVE-RELATED"/>
    <property type="match status" value="1"/>
</dbReference>
<dbReference type="PROSITE" id="PS00463">
    <property type="entry name" value="ZN2_CY6_FUNGAL_1"/>
    <property type="match status" value="1"/>
</dbReference>
<proteinExistence type="predicted"/>
<feature type="region of interest" description="Disordered" evidence="6">
    <location>
        <begin position="80"/>
        <end position="101"/>
    </location>
</feature>
<gene>
    <name evidence="8" type="ORF">B0T10DRAFT_569285</name>
</gene>
<keyword evidence="9" id="KW-1185">Reference proteome</keyword>
<keyword evidence="2" id="KW-0805">Transcription regulation</keyword>
<dbReference type="PANTHER" id="PTHR31845:SF10">
    <property type="entry name" value="ZN(II)2CYS6 TRANSCRIPTION FACTOR (EUROFUNG)"/>
    <property type="match status" value="1"/>
</dbReference>
<dbReference type="AlphaFoldDB" id="A0A9P8VPF2"/>
<evidence type="ECO:0000313" key="8">
    <source>
        <dbReference type="EMBL" id="KAH6867731.1"/>
    </source>
</evidence>
<evidence type="ECO:0000313" key="9">
    <source>
        <dbReference type="Proteomes" id="UP000777438"/>
    </source>
</evidence>